<evidence type="ECO:0000313" key="2">
    <source>
        <dbReference type="Proteomes" id="UP001153332"/>
    </source>
</evidence>
<dbReference type="Proteomes" id="UP001153332">
    <property type="component" value="Unassembled WGS sequence"/>
</dbReference>
<keyword evidence="2" id="KW-1185">Reference proteome</keyword>
<evidence type="ECO:0000313" key="1">
    <source>
        <dbReference type="EMBL" id="KAJ8127960.1"/>
    </source>
</evidence>
<reference evidence="1" key="1">
    <citation type="submission" date="2022-12" db="EMBL/GenBank/DDBJ databases">
        <title>Genome Sequence of Lasiodiplodia mahajangana.</title>
        <authorList>
            <person name="Buettner E."/>
        </authorList>
    </citation>
    <scope>NUCLEOTIDE SEQUENCE</scope>
    <source>
        <strain evidence="1">VT137</strain>
    </source>
</reference>
<accession>A0ACC2JKM5</accession>
<sequence length="196" mass="21751">MATLTALPYSHKHYDSLLDVMDAANALATSGIVTNLTSCIGRIFIKHCVENVFGFVLLHRHFDMEPTEMLVAFGNVSVPWDVKCNKSELRCIAPISWRFTAEGIAPYEFTGEETTSLPHGPDYDEFARELGEILRDMHLEHLLGFCRIGGSTIESPATMEFTSGRANITVPDIMWALDEGHAAVEAAWQFGKQSKS</sequence>
<gene>
    <name evidence="1" type="ORF">O1611_g5677</name>
</gene>
<name>A0ACC2JKM5_9PEZI</name>
<protein>
    <submittedName>
        <fullName evidence="1">Uncharacterized protein</fullName>
    </submittedName>
</protein>
<organism evidence="1 2">
    <name type="scientific">Lasiodiplodia mahajangana</name>
    <dbReference type="NCBI Taxonomy" id="1108764"/>
    <lineage>
        <taxon>Eukaryota</taxon>
        <taxon>Fungi</taxon>
        <taxon>Dikarya</taxon>
        <taxon>Ascomycota</taxon>
        <taxon>Pezizomycotina</taxon>
        <taxon>Dothideomycetes</taxon>
        <taxon>Dothideomycetes incertae sedis</taxon>
        <taxon>Botryosphaeriales</taxon>
        <taxon>Botryosphaeriaceae</taxon>
        <taxon>Lasiodiplodia</taxon>
    </lineage>
</organism>
<comment type="caution">
    <text evidence="1">The sequence shown here is derived from an EMBL/GenBank/DDBJ whole genome shotgun (WGS) entry which is preliminary data.</text>
</comment>
<dbReference type="EMBL" id="JAPUUL010001234">
    <property type="protein sequence ID" value="KAJ8127960.1"/>
    <property type="molecule type" value="Genomic_DNA"/>
</dbReference>
<proteinExistence type="predicted"/>